<protein>
    <submittedName>
        <fullName evidence="2">Uncharacterized protein</fullName>
    </submittedName>
</protein>
<evidence type="ECO:0000313" key="3">
    <source>
        <dbReference type="Proteomes" id="UP000238762"/>
    </source>
</evidence>
<dbReference type="RefSeq" id="WP_106287898.1">
    <property type="nucleotide sequence ID" value="NZ_CAWNTC010000242.1"/>
</dbReference>
<dbReference type="EMBL" id="PVWJ01000024">
    <property type="protein sequence ID" value="PSB03823.1"/>
    <property type="molecule type" value="Genomic_DNA"/>
</dbReference>
<evidence type="ECO:0000313" key="2">
    <source>
        <dbReference type="EMBL" id="PSB03823.1"/>
    </source>
</evidence>
<gene>
    <name evidence="2" type="ORF">C7B64_06860</name>
</gene>
<accession>A0A2T1C6Q4</accession>
<keyword evidence="3" id="KW-1185">Reference proteome</keyword>
<dbReference type="Proteomes" id="UP000238762">
    <property type="component" value="Unassembled WGS sequence"/>
</dbReference>
<evidence type="ECO:0000256" key="1">
    <source>
        <dbReference type="SAM" id="SignalP"/>
    </source>
</evidence>
<sequence>MKIKQLVLGMTLAATTLASVATIPALAGDSPKFDDQYSTQGYHEQNLDKAHGKRRCFFKRVRVFKHGRYFYVVRKVCRFRRH</sequence>
<proteinExistence type="predicted"/>
<feature type="chain" id="PRO_5015418660" evidence="1">
    <location>
        <begin position="28"/>
        <end position="82"/>
    </location>
</feature>
<name>A0A2T1C6Q4_9CYAN</name>
<reference evidence="2 3" key="2">
    <citation type="submission" date="2018-03" db="EMBL/GenBank/DDBJ databases">
        <title>The ancient ancestry and fast evolution of plastids.</title>
        <authorList>
            <person name="Moore K.R."/>
            <person name="Magnabosco C."/>
            <person name="Momper L."/>
            <person name="Gold D.A."/>
            <person name="Bosak T."/>
            <person name="Fournier G.P."/>
        </authorList>
    </citation>
    <scope>NUCLEOTIDE SEQUENCE [LARGE SCALE GENOMIC DNA]</scope>
    <source>
        <strain evidence="2 3">CCAP 1448/3</strain>
    </source>
</reference>
<comment type="caution">
    <text evidence="2">The sequence shown here is derived from an EMBL/GenBank/DDBJ whole genome shotgun (WGS) entry which is preliminary data.</text>
</comment>
<feature type="signal peptide" evidence="1">
    <location>
        <begin position="1"/>
        <end position="27"/>
    </location>
</feature>
<keyword evidence="1" id="KW-0732">Signal</keyword>
<organism evidence="2 3">
    <name type="scientific">Merismopedia glauca CCAP 1448/3</name>
    <dbReference type="NCBI Taxonomy" id="1296344"/>
    <lineage>
        <taxon>Bacteria</taxon>
        <taxon>Bacillati</taxon>
        <taxon>Cyanobacteriota</taxon>
        <taxon>Cyanophyceae</taxon>
        <taxon>Synechococcales</taxon>
        <taxon>Merismopediaceae</taxon>
        <taxon>Merismopedia</taxon>
    </lineage>
</organism>
<dbReference type="AlphaFoldDB" id="A0A2T1C6Q4"/>
<reference evidence="2 3" key="1">
    <citation type="submission" date="2018-02" db="EMBL/GenBank/DDBJ databases">
        <authorList>
            <person name="Cohen D.B."/>
            <person name="Kent A.D."/>
        </authorList>
    </citation>
    <scope>NUCLEOTIDE SEQUENCE [LARGE SCALE GENOMIC DNA]</scope>
    <source>
        <strain evidence="2 3">CCAP 1448/3</strain>
    </source>
</reference>